<dbReference type="Proteomes" id="UP000179937">
    <property type="component" value="Unassembled WGS sequence"/>
</dbReference>
<dbReference type="Proteomes" id="UP000239276">
    <property type="component" value="Unassembled WGS sequence"/>
</dbReference>
<evidence type="ECO:0000313" key="7">
    <source>
        <dbReference type="Proteomes" id="UP000179937"/>
    </source>
</evidence>
<name>A0A0D8GQM1_ACIBA</name>
<dbReference type="EMBL" id="CP072270">
    <property type="protein sequence ID" value="QTK45362.1"/>
    <property type="molecule type" value="Genomic_DNA"/>
</dbReference>
<dbReference type="EMBL" id="NGKM01000037">
    <property type="protein sequence ID" value="OWK64837.1"/>
    <property type="molecule type" value="Genomic_DNA"/>
</dbReference>
<evidence type="ECO:0000313" key="2">
    <source>
        <dbReference type="EMBL" id="NDW41303.1"/>
    </source>
</evidence>
<dbReference type="Proteomes" id="UP000470018">
    <property type="component" value="Unassembled WGS sequence"/>
</dbReference>
<dbReference type="KEGG" id="abau:IX87_07235"/>
<reference evidence="5 9" key="3">
    <citation type="journal article" date="2018" name="J. Antimicrob. Chemother.">
        <title>Phylogenomics of colistin-susceptible and resistant XDR Acinetobacter baumannii.</title>
        <authorList>
            <person name="Mustapha M."/>
            <person name="Li B."/>
            <person name="Pacey M.P."/>
            <person name="Mettus R.T."/>
            <person name="McElheny C.L."/>
            <person name="Ernst R.K."/>
            <person name="Cooper V.S."/>
            <person name="Doi Y."/>
        </authorList>
    </citation>
    <scope>NUCLEOTIDE SEQUENCE [LARGE SCALE GENOMIC DNA]</scope>
    <source>
        <strain evidence="5 9">R20</strain>
    </source>
</reference>
<evidence type="ECO:0000313" key="3">
    <source>
        <dbReference type="EMBL" id="OIG72457.1"/>
    </source>
</evidence>
<dbReference type="AlphaFoldDB" id="A0A0D8GQM1"/>
<evidence type="ECO:0000313" key="11">
    <source>
        <dbReference type="Proteomes" id="UP000470018"/>
    </source>
</evidence>
<reference evidence="3 7" key="1">
    <citation type="submission" date="2016-05" db="EMBL/GenBank/DDBJ databases">
        <title>The evolution of Acinetobacter baumannii in vivo.</title>
        <authorList>
            <person name="Hua X."/>
            <person name="Yu Y."/>
        </authorList>
    </citation>
    <scope>NUCLEOTIDE SEQUENCE [LARGE SCALE GENOMIC DNA]</scope>
    <source>
        <strain evidence="3 7">XH647</strain>
    </source>
</reference>
<organism evidence="3 7">
    <name type="scientific">Acinetobacter baumannii</name>
    <dbReference type="NCBI Taxonomy" id="470"/>
    <lineage>
        <taxon>Bacteria</taxon>
        <taxon>Pseudomonadati</taxon>
        <taxon>Pseudomonadota</taxon>
        <taxon>Gammaproteobacteria</taxon>
        <taxon>Moraxellales</taxon>
        <taxon>Moraxellaceae</taxon>
        <taxon>Acinetobacter</taxon>
        <taxon>Acinetobacter calcoaceticus/baumannii complex</taxon>
    </lineage>
</organism>
<dbReference type="EMBL" id="LYKI01000023">
    <property type="protein sequence ID" value="OIG72457.1"/>
    <property type="molecule type" value="Genomic_DNA"/>
</dbReference>
<proteinExistence type="predicted"/>
<dbReference type="EMBL" id="WPIP01000077">
    <property type="protein sequence ID" value="MVM92149.1"/>
    <property type="molecule type" value="Genomic_DNA"/>
</dbReference>
<dbReference type="Proteomes" id="UP000439424">
    <property type="component" value="Unassembled WGS sequence"/>
</dbReference>
<accession>A0A0D8GQM1</accession>
<sequence>MVIENWFEYVEFCYLEENWKKYALELGFFLIDGIKNYPNEVHLPLESIIVKEQFSRYLS</sequence>
<evidence type="ECO:0000313" key="6">
    <source>
        <dbReference type="EMBL" id="QTK45362.1"/>
    </source>
</evidence>
<evidence type="ECO:0000313" key="1">
    <source>
        <dbReference type="EMBL" id="MVM92149.1"/>
    </source>
</evidence>
<dbReference type="EMBL" id="JAAGTY010000009">
    <property type="protein sequence ID" value="NDW41303.1"/>
    <property type="molecule type" value="Genomic_DNA"/>
</dbReference>
<reference evidence="2 11" key="5">
    <citation type="submission" date="2020-02" db="EMBL/GenBank/DDBJ databases">
        <title>Whole genome shot-gun sequencing of clinical Carbapenem resistant A. baumannii.</title>
        <authorList>
            <person name="Veeraraghavan B."/>
            <person name="Mathur P."/>
            <person name="Vijayakumar S."/>
            <person name="Vasudevan K."/>
            <person name="Lincy M."/>
            <person name="Kirubananthan A."/>
        </authorList>
    </citation>
    <scope>NUCLEOTIDE SEQUENCE [LARGE SCALE GENOMIC DNA]</scope>
    <source>
        <strain evidence="2 11">SP816</strain>
    </source>
</reference>
<dbReference type="PATRIC" id="fig|470.1295.peg.1443"/>
<dbReference type="Proteomes" id="UP000197394">
    <property type="component" value="Unassembled WGS sequence"/>
</dbReference>
<protein>
    <submittedName>
        <fullName evidence="3">Uncharacterized protein</fullName>
    </submittedName>
</protein>
<dbReference type="KEGG" id="abk:LX00_12080"/>
<evidence type="ECO:0000313" key="5">
    <source>
        <dbReference type="EMBL" id="PQH56054.1"/>
    </source>
</evidence>
<reference evidence="4 8" key="2">
    <citation type="submission" date="2017-05" db="EMBL/GenBank/DDBJ databases">
        <title>Draft genome sequence of MDR A. baumannii AB360.</title>
        <authorList>
            <person name="Wareham D.W."/>
            <person name="Bean D.C."/>
        </authorList>
    </citation>
    <scope>NUCLEOTIDE SEQUENCE [LARGE SCALE GENOMIC DNA]</scope>
    <source>
        <strain evidence="4 8">AB360</strain>
    </source>
</reference>
<evidence type="ECO:0000313" key="10">
    <source>
        <dbReference type="Proteomes" id="UP000439424"/>
    </source>
</evidence>
<evidence type="ECO:0000313" key="8">
    <source>
        <dbReference type="Proteomes" id="UP000197394"/>
    </source>
</evidence>
<reference evidence="6" key="6">
    <citation type="submission" date="2021-03" db="EMBL/GenBank/DDBJ databases">
        <title>Complete genome sequencing of Acinetobacter baumannii.</title>
        <authorList>
            <person name="Yadav B."/>
            <person name="Makwana N."/>
            <person name="Kharat A.S."/>
            <person name="Veeraraghavan B."/>
            <person name="Vijayakumar S."/>
            <person name="Priya M."/>
        </authorList>
    </citation>
    <scope>NUCLEOTIDE SEQUENCE</scope>
    <source>
        <strain evidence="6">KSK6</strain>
    </source>
</reference>
<reference evidence="1 10" key="4">
    <citation type="submission" date="2019-11" db="EMBL/GenBank/DDBJ databases">
        <title>Multidrug-resistant Acinetobacter baumannii moving toward extensively drug-resistant over fifteen years in South of Brazil.</title>
        <authorList>
            <person name="Fedrigo N.H."/>
            <person name="Cerdeira L."/>
            <person name="Fuga B."/>
            <person name="Marini P.V.B."/>
            <person name="Shinohara D.R."/>
            <person name="Carrara-Marroni F.E."/>
            <person name="Lincopan N."/>
            <person name="Tognim M.C.B."/>
        </authorList>
    </citation>
    <scope>NUCLEOTIDE SEQUENCE [LARGE SCALE GENOMIC DNA]</scope>
    <source>
        <strain evidence="1 10">Ac576</strain>
    </source>
</reference>
<dbReference type="Proteomes" id="UP000664966">
    <property type="component" value="Chromosome"/>
</dbReference>
<evidence type="ECO:0000313" key="4">
    <source>
        <dbReference type="EMBL" id="OWK64837.1"/>
    </source>
</evidence>
<gene>
    <name evidence="3" type="ORF">A7M90_04335</name>
    <name evidence="5" type="ORF">C5U34_00905</name>
    <name evidence="4" type="ORF">CBE85_19860</name>
    <name evidence="2" type="ORF">G3N53_09450</name>
    <name evidence="1" type="ORF">GNY86_11525</name>
    <name evidence="6" type="ORF">J6E47_06600</name>
</gene>
<dbReference type="EMBL" id="PUDN01000001">
    <property type="protein sequence ID" value="PQH56054.1"/>
    <property type="molecule type" value="Genomic_DNA"/>
</dbReference>
<evidence type="ECO:0000313" key="9">
    <source>
        <dbReference type="Proteomes" id="UP000239276"/>
    </source>
</evidence>